<sequence>MERERETERERERKRNRRRRIRAAPSSSPPTGERAAQGGLRPPHPGEADPAAATSVERAAAAARGSGGGALLVFPPQLPVFPPAPHHPAGVAQRPREPDLAARGGGGARGGPGRRSIDGARGRCGGFREVEEPAQRGGGKRGLREEGEAAAAMDLV</sequence>
<accession>A0A8T0SQ94</accession>
<dbReference type="AlphaFoldDB" id="A0A8T0SQ94"/>
<feature type="compositionally biased region" description="Basic and acidic residues" evidence="1">
    <location>
        <begin position="1"/>
        <end position="13"/>
    </location>
</feature>
<feature type="compositionally biased region" description="Gly residues" evidence="1">
    <location>
        <begin position="103"/>
        <end position="113"/>
    </location>
</feature>
<dbReference type="Proteomes" id="UP000823388">
    <property type="component" value="Chromosome 5K"/>
</dbReference>
<feature type="compositionally biased region" description="Basic and acidic residues" evidence="1">
    <location>
        <begin position="115"/>
        <end position="134"/>
    </location>
</feature>
<evidence type="ECO:0000256" key="1">
    <source>
        <dbReference type="SAM" id="MobiDB-lite"/>
    </source>
</evidence>
<organism evidence="2 3">
    <name type="scientific">Panicum virgatum</name>
    <name type="common">Blackwell switchgrass</name>
    <dbReference type="NCBI Taxonomy" id="38727"/>
    <lineage>
        <taxon>Eukaryota</taxon>
        <taxon>Viridiplantae</taxon>
        <taxon>Streptophyta</taxon>
        <taxon>Embryophyta</taxon>
        <taxon>Tracheophyta</taxon>
        <taxon>Spermatophyta</taxon>
        <taxon>Magnoliopsida</taxon>
        <taxon>Liliopsida</taxon>
        <taxon>Poales</taxon>
        <taxon>Poaceae</taxon>
        <taxon>PACMAD clade</taxon>
        <taxon>Panicoideae</taxon>
        <taxon>Panicodae</taxon>
        <taxon>Paniceae</taxon>
        <taxon>Panicinae</taxon>
        <taxon>Panicum</taxon>
        <taxon>Panicum sect. Hiantes</taxon>
    </lineage>
</organism>
<reference evidence="2" key="1">
    <citation type="submission" date="2020-05" db="EMBL/GenBank/DDBJ databases">
        <title>WGS assembly of Panicum virgatum.</title>
        <authorList>
            <person name="Lovell J.T."/>
            <person name="Jenkins J."/>
            <person name="Shu S."/>
            <person name="Juenger T.E."/>
            <person name="Schmutz J."/>
        </authorList>
    </citation>
    <scope>NUCLEOTIDE SEQUENCE</scope>
    <source>
        <strain evidence="2">AP13</strain>
    </source>
</reference>
<dbReference type="EMBL" id="CM029045">
    <property type="protein sequence ID" value="KAG2599384.1"/>
    <property type="molecule type" value="Genomic_DNA"/>
</dbReference>
<evidence type="ECO:0000313" key="2">
    <source>
        <dbReference type="EMBL" id="KAG2599384.1"/>
    </source>
</evidence>
<name>A0A8T0SQ94_PANVG</name>
<feature type="compositionally biased region" description="Pro residues" evidence="1">
    <location>
        <begin position="76"/>
        <end position="86"/>
    </location>
</feature>
<evidence type="ECO:0000313" key="3">
    <source>
        <dbReference type="Proteomes" id="UP000823388"/>
    </source>
</evidence>
<feature type="compositionally biased region" description="Low complexity" evidence="1">
    <location>
        <begin position="51"/>
        <end position="64"/>
    </location>
</feature>
<protein>
    <submittedName>
        <fullName evidence="2">Uncharacterized protein</fullName>
    </submittedName>
</protein>
<keyword evidence="3" id="KW-1185">Reference proteome</keyword>
<gene>
    <name evidence="2" type="ORF">PVAP13_5KG452307</name>
</gene>
<proteinExistence type="predicted"/>
<feature type="region of interest" description="Disordered" evidence="1">
    <location>
        <begin position="1"/>
        <end position="156"/>
    </location>
</feature>
<comment type="caution">
    <text evidence="2">The sequence shown here is derived from an EMBL/GenBank/DDBJ whole genome shotgun (WGS) entry which is preliminary data.</text>
</comment>